<dbReference type="InterPro" id="IPR016174">
    <property type="entry name" value="Di-haem_cyt_TM"/>
</dbReference>
<gene>
    <name evidence="15" type="ORF">roselon_02150</name>
</gene>
<evidence type="ECO:0000259" key="14">
    <source>
        <dbReference type="SMART" id="SM00867"/>
    </source>
</evidence>
<evidence type="ECO:0000256" key="8">
    <source>
        <dbReference type="ARBA" id="ARBA00022982"/>
    </source>
</evidence>
<dbReference type="OrthoDB" id="1247465at2"/>
<dbReference type="AlphaFoldDB" id="W8SPQ8"/>
<dbReference type="GO" id="GO:0022904">
    <property type="term" value="P:respiratory electron transport chain"/>
    <property type="evidence" value="ECO:0007669"/>
    <property type="project" value="InterPro"/>
</dbReference>
<evidence type="ECO:0000313" key="15">
    <source>
        <dbReference type="EMBL" id="AHM04495.1"/>
    </source>
</evidence>
<feature type="transmembrane region" description="Helical" evidence="13">
    <location>
        <begin position="17"/>
        <end position="38"/>
    </location>
</feature>
<name>W8SPQ8_9RHOB</name>
<evidence type="ECO:0000256" key="11">
    <source>
        <dbReference type="ARBA" id="ARBA00023136"/>
    </source>
</evidence>
<dbReference type="STRING" id="1294273.roselon_02150"/>
<protein>
    <submittedName>
        <fullName evidence="15">Cytochrome b561</fullName>
    </submittedName>
</protein>
<feature type="domain" description="Lipid/polyisoprenoid-binding YceI-like" evidence="14">
    <location>
        <begin position="241"/>
        <end position="398"/>
    </location>
</feature>
<evidence type="ECO:0000256" key="9">
    <source>
        <dbReference type="ARBA" id="ARBA00022989"/>
    </source>
</evidence>
<sequence>MALTNSTTRYGIVSKTFHWLTAIGILVMLPMGVVATQMPHDTADQLARKATLFSLHKTVGVALFFISILRIGWALTQPKPFHLARKRGVETVMADTVHWMLYGALILVPLSGWVHHAATEGFAPIWWPFGQNLPLVPESAAVAEIAGVVHYVFVLALVASLVGHVAGALKHHVVAKDDTLRRMGFGRVGGAPQTPVEPFVFSPLLAVMIWLATLGAGYAVSVIDSPARNADVTALTQPETGWEVTDGDLDIAITQFGSTVSGGFETWSAAIQFDETIPAGAASHGRVAVEVAIGSLTLGSVTAQALGDGYFEASLFPTARFEADILSEDESYVAVGTLTIREIALAVTLPFALEIEGDTAHMQGDLTLDRRDFDIGMAMTDTAQLANEVTVSIALTAVRVAP</sequence>
<keyword evidence="11 13" id="KW-0472">Membrane</keyword>
<evidence type="ECO:0000256" key="2">
    <source>
        <dbReference type="ARBA" id="ARBA00004651"/>
    </source>
</evidence>
<comment type="subcellular location">
    <subcellularLocation>
        <location evidence="2">Cell membrane</location>
        <topology evidence="2">Multi-pass membrane protein</topology>
    </subcellularLocation>
</comment>
<dbReference type="Proteomes" id="UP000019593">
    <property type="component" value="Chromosome"/>
</dbReference>
<comment type="similarity">
    <text evidence="12">Belongs to the cytochrome b561 family.</text>
</comment>
<dbReference type="Gene3D" id="2.40.128.110">
    <property type="entry name" value="Lipid/polyisoprenoid-binding, YceI-like"/>
    <property type="match status" value="1"/>
</dbReference>
<dbReference type="PANTHER" id="PTHR30529">
    <property type="entry name" value="CYTOCHROME B561"/>
    <property type="match status" value="1"/>
</dbReference>
<dbReference type="Pfam" id="PF01292">
    <property type="entry name" value="Ni_hydr_CYTB"/>
    <property type="match status" value="1"/>
</dbReference>
<reference evidence="15 16" key="1">
    <citation type="submission" date="2013-03" db="EMBL/GenBank/DDBJ databases">
        <authorList>
            <person name="Fiebig A."/>
            <person name="Goeker M."/>
            <person name="Klenk H.-P.P."/>
        </authorList>
    </citation>
    <scope>NUCLEOTIDE SEQUENCE [LARGE SCALE GENOMIC DNA]</scope>
    <source>
        <strain evidence="16">DSM 19469</strain>
    </source>
</reference>
<keyword evidence="10" id="KW-0408">Iron</keyword>
<evidence type="ECO:0000256" key="12">
    <source>
        <dbReference type="ARBA" id="ARBA00037975"/>
    </source>
</evidence>
<keyword evidence="4" id="KW-1003">Cell membrane</keyword>
<accession>W8SPQ8</accession>
<dbReference type="RefSeq" id="WP_025312283.1">
    <property type="nucleotide sequence ID" value="NZ_CP004372.1"/>
</dbReference>
<dbReference type="eggNOG" id="COG2353">
    <property type="taxonomic scope" value="Bacteria"/>
</dbReference>
<evidence type="ECO:0000256" key="4">
    <source>
        <dbReference type="ARBA" id="ARBA00022475"/>
    </source>
</evidence>
<comment type="cofactor">
    <cofactor evidence="1">
        <name>heme b</name>
        <dbReference type="ChEBI" id="CHEBI:60344"/>
    </cofactor>
</comment>
<keyword evidence="8" id="KW-0249">Electron transport</keyword>
<keyword evidence="9 13" id="KW-1133">Transmembrane helix</keyword>
<evidence type="ECO:0000313" key="16">
    <source>
        <dbReference type="Proteomes" id="UP000019593"/>
    </source>
</evidence>
<evidence type="ECO:0000256" key="1">
    <source>
        <dbReference type="ARBA" id="ARBA00001970"/>
    </source>
</evidence>
<keyword evidence="3" id="KW-0813">Transport</keyword>
<dbReference type="eggNOG" id="COG3038">
    <property type="taxonomic scope" value="Bacteria"/>
</dbReference>
<keyword evidence="7" id="KW-0479">Metal-binding</keyword>
<dbReference type="GO" id="GO:0009055">
    <property type="term" value="F:electron transfer activity"/>
    <property type="evidence" value="ECO:0007669"/>
    <property type="project" value="InterPro"/>
</dbReference>
<dbReference type="InterPro" id="IPR011577">
    <property type="entry name" value="Cyt_b561_bac/Ni-Hgenase"/>
</dbReference>
<feature type="transmembrane region" description="Helical" evidence="13">
    <location>
        <begin position="139"/>
        <end position="162"/>
    </location>
</feature>
<keyword evidence="16" id="KW-1185">Reference proteome</keyword>
<dbReference type="SUPFAM" id="SSF81342">
    <property type="entry name" value="Transmembrane di-heme cytochromes"/>
    <property type="match status" value="1"/>
</dbReference>
<feature type="transmembrane region" description="Helical" evidence="13">
    <location>
        <begin position="199"/>
        <end position="220"/>
    </location>
</feature>
<dbReference type="PATRIC" id="fig|1294273.3.peg.2120"/>
<dbReference type="HOGENOM" id="CLU_050495_0_0_5"/>
<feature type="transmembrane region" description="Helical" evidence="13">
    <location>
        <begin position="97"/>
        <end position="119"/>
    </location>
</feature>
<dbReference type="InterPro" id="IPR036761">
    <property type="entry name" value="TTHA0802/YceI-like_sf"/>
</dbReference>
<dbReference type="Pfam" id="PF04264">
    <property type="entry name" value="YceI"/>
    <property type="match status" value="1"/>
</dbReference>
<organism evidence="15 16">
    <name type="scientific">Roseicyclus elongatus DSM 19469</name>
    <dbReference type="NCBI Taxonomy" id="1294273"/>
    <lineage>
        <taxon>Bacteria</taxon>
        <taxon>Pseudomonadati</taxon>
        <taxon>Pseudomonadota</taxon>
        <taxon>Alphaproteobacteria</taxon>
        <taxon>Rhodobacterales</taxon>
        <taxon>Roseobacteraceae</taxon>
        <taxon>Roseicyclus</taxon>
    </lineage>
</organism>
<dbReference type="SUPFAM" id="SSF101874">
    <property type="entry name" value="YceI-like"/>
    <property type="match status" value="1"/>
</dbReference>
<dbReference type="InterPro" id="IPR052168">
    <property type="entry name" value="Cytochrome_b561_oxidase"/>
</dbReference>
<evidence type="ECO:0000256" key="3">
    <source>
        <dbReference type="ARBA" id="ARBA00022448"/>
    </source>
</evidence>
<dbReference type="KEGG" id="red:roselon_02150"/>
<evidence type="ECO:0000256" key="13">
    <source>
        <dbReference type="SAM" id="Phobius"/>
    </source>
</evidence>
<feature type="transmembrane region" description="Helical" evidence="13">
    <location>
        <begin position="58"/>
        <end position="76"/>
    </location>
</feature>
<evidence type="ECO:0000256" key="5">
    <source>
        <dbReference type="ARBA" id="ARBA00022617"/>
    </source>
</evidence>
<proteinExistence type="inferred from homology"/>
<evidence type="ECO:0000256" key="10">
    <source>
        <dbReference type="ARBA" id="ARBA00023004"/>
    </source>
</evidence>
<dbReference type="InterPro" id="IPR007372">
    <property type="entry name" value="Lipid/polyisoprenoid-bd_YceI"/>
</dbReference>
<keyword evidence="5" id="KW-0349">Heme</keyword>
<dbReference type="EMBL" id="CP004372">
    <property type="protein sequence ID" value="AHM04495.1"/>
    <property type="molecule type" value="Genomic_DNA"/>
</dbReference>
<dbReference type="GO" id="GO:0020037">
    <property type="term" value="F:heme binding"/>
    <property type="evidence" value="ECO:0007669"/>
    <property type="project" value="TreeGrafter"/>
</dbReference>
<evidence type="ECO:0000256" key="6">
    <source>
        <dbReference type="ARBA" id="ARBA00022692"/>
    </source>
</evidence>
<dbReference type="GO" id="GO:0046872">
    <property type="term" value="F:metal ion binding"/>
    <property type="evidence" value="ECO:0007669"/>
    <property type="project" value="UniProtKB-KW"/>
</dbReference>
<keyword evidence="6 13" id="KW-0812">Transmembrane</keyword>
<dbReference type="SMART" id="SM00867">
    <property type="entry name" value="YceI"/>
    <property type="match status" value="1"/>
</dbReference>
<evidence type="ECO:0000256" key="7">
    <source>
        <dbReference type="ARBA" id="ARBA00022723"/>
    </source>
</evidence>
<dbReference type="GO" id="GO:0005886">
    <property type="term" value="C:plasma membrane"/>
    <property type="evidence" value="ECO:0007669"/>
    <property type="project" value="UniProtKB-SubCell"/>
</dbReference>
<dbReference type="Gene3D" id="1.20.950.20">
    <property type="entry name" value="Transmembrane di-heme cytochromes, Chain C"/>
    <property type="match status" value="1"/>
</dbReference>
<dbReference type="PANTHER" id="PTHR30529:SF1">
    <property type="entry name" value="CYTOCHROME B561 HOMOLOG 2"/>
    <property type="match status" value="1"/>
</dbReference>